<comment type="caution">
    <text evidence="3">The sequence shown here is derived from an EMBL/GenBank/DDBJ whole genome shotgun (WGS) entry which is preliminary data.</text>
</comment>
<protein>
    <submittedName>
        <fullName evidence="3">Uncharacterized protein</fullName>
    </submittedName>
</protein>
<accession>A0AAU9L9X4</accession>
<feature type="transmembrane region" description="Helical" evidence="2">
    <location>
        <begin position="45"/>
        <end position="62"/>
    </location>
</feature>
<sequence length="468" mass="51982">MVTSFLNQSEMTLLIAEIPSMIWASWTCCQCGVTPEHLSYQLHRWLTILTIVMGMNVVLVSVDLQSDIVGATIFLVADVVLTMLRLFGGRHRRRARREDVRMQRLTMVIATPGTDNESSLPLESTDSDKYSAPKRSDSVSKQCWVFTRTGVWKSPVPHNISLKEWAFAFLDCAYSLLVVLIFYETVDGSERQIIPGLLTTDNSINSVDDNENRLMSEVNRVSMIMSSAFGTVFSLSLAGRHYFLYSSRRQKIPGVAHYFTMNGTTTLDTREPNYFAISIQVVKSILLPCSICFCANILAEKDLFVLKQGVNVFVAGAIGSIAAARSVDAASRALYGFGRFDGDPPGLEMFGGSPFVKASTALEVFWDCFNDFLGPLSLDHLLISSTTASKNFIVVYFLLCVCVLHAVIAYVDAINIKSAAYQAERLGNFVIVTFLVRNSEKYVERQGVDLCAPVLLIAIDFSSKYQQL</sequence>
<keyword evidence="2" id="KW-1133">Transmembrane helix</keyword>
<name>A0AAU9L9X4_9STRA</name>
<proteinExistence type="predicted"/>
<feature type="compositionally biased region" description="Polar residues" evidence="1">
    <location>
        <begin position="113"/>
        <end position="124"/>
    </location>
</feature>
<gene>
    <name evidence="3" type="ORF">PBS003_LOCUS7162</name>
</gene>
<organism evidence="3 4">
    <name type="scientific">Peronospora belbahrii</name>
    <dbReference type="NCBI Taxonomy" id="622444"/>
    <lineage>
        <taxon>Eukaryota</taxon>
        <taxon>Sar</taxon>
        <taxon>Stramenopiles</taxon>
        <taxon>Oomycota</taxon>
        <taxon>Peronosporomycetes</taxon>
        <taxon>Peronosporales</taxon>
        <taxon>Peronosporaceae</taxon>
        <taxon>Peronospora</taxon>
    </lineage>
</organism>
<evidence type="ECO:0000313" key="4">
    <source>
        <dbReference type="Proteomes" id="UP001160483"/>
    </source>
</evidence>
<feature type="transmembrane region" description="Helical" evidence="2">
    <location>
        <begin position="223"/>
        <end position="243"/>
    </location>
</feature>
<feature type="transmembrane region" description="Helical" evidence="2">
    <location>
        <begin position="392"/>
        <end position="411"/>
    </location>
</feature>
<feature type="transmembrane region" description="Helical" evidence="2">
    <location>
        <begin position="68"/>
        <end position="87"/>
    </location>
</feature>
<keyword evidence="2" id="KW-0812">Transmembrane</keyword>
<keyword evidence="2" id="KW-0472">Membrane</keyword>
<evidence type="ECO:0000256" key="2">
    <source>
        <dbReference type="SAM" id="Phobius"/>
    </source>
</evidence>
<evidence type="ECO:0000313" key="3">
    <source>
        <dbReference type="EMBL" id="CAH0480541.1"/>
    </source>
</evidence>
<feature type="compositionally biased region" description="Basic and acidic residues" evidence="1">
    <location>
        <begin position="126"/>
        <end position="135"/>
    </location>
</feature>
<dbReference type="EMBL" id="CAKKTJ010000324">
    <property type="protein sequence ID" value="CAH0480541.1"/>
    <property type="molecule type" value="Genomic_DNA"/>
</dbReference>
<evidence type="ECO:0000256" key="1">
    <source>
        <dbReference type="SAM" id="MobiDB-lite"/>
    </source>
</evidence>
<reference evidence="3" key="1">
    <citation type="submission" date="2021-11" db="EMBL/GenBank/DDBJ databases">
        <authorList>
            <person name="Islam A."/>
            <person name="Islam S."/>
            <person name="Flora M.S."/>
            <person name="Rahman M."/>
            <person name="Ziaur R.M."/>
            <person name="Epstein J.H."/>
            <person name="Hassan M."/>
            <person name="Klassen M."/>
            <person name="Woodard K."/>
            <person name="Webb A."/>
            <person name="Webby R.J."/>
            <person name="El Zowalaty M.E."/>
        </authorList>
    </citation>
    <scope>NUCLEOTIDE SEQUENCE</scope>
    <source>
        <strain evidence="3">Pbs3</strain>
    </source>
</reference>
<dbReference type="AlphaFoldDB" id="A0AAU9L9X4"/>
<dbReference type="Proteomes" id="UP001160483">
    <property type="component" value="Unassembled WGS sequence"/>
</dbReference>
<feature type="region of interest" description="Disordered" evidence="1">
    <location>
        <begin position="112"/>
        <end position="135"/>
    </location>
</feature>